<evidence type="ECO:0000313" key="2">
    <source>
        <dbReference type="EMBL" id="HIX01103.1"/>
    </source>
</evidence>
<accession>A0A9D2A8T6</accession>
<protein>
    <submittedName>
        <fullName evidence="2">DUF3054 domain-containing protein</fullName>
    </submittedName>
</protein>
<dbReference type="Proteomes" id="UP000824151">
    <property type="component" value="Unassembled WGS sequence"/>
</dbReference>
<dbReference type="AlphaFoldDB" id="A0A9D2A8T6"/>
<name>A0A9D2A8T6_9MICC</name>
<feature type="transmembrane region" description="Helical" evidence="1">
    <location>
        <begin position="66"/>
        <end position="89"/>
    </location>
</feature>
<comment type="caution">
    <text evidence="2">The sequence shown here is derived from an EMBL/GenBank/DDBJ whole genome shotgun (WGS) entry which is preliminary data.</text>
</comment>
<feature type="transmembrane region" description="Helical" evidence="1">
    <location>
        <begin position="35"/>
        <end position="54"/>
    </location>
</feature>
<evidence type="ECO:0000313" key="3">
    <source>
        <dbReference type="Proteomes" id="UP000824151"/>
    </source>
</evidence>
<keyword evidence="1" id="KW-0812">Transmembrane</keyword>
<dbReference type="EMBL" id="DXGD01000495">
    <property type="protein sequence ID" value="HIX01103.1"/>
    <property type="molecule type" value="Genomic_DNA"/>
</dbReference>
<keyword evidence="1" id="KW-1133">Transmembrane helix</keyword>
<organism evidence="2 3">
    <name type="scientific">Candidatus Nesterenkonia stercoripullorum</name>
    <dbReference type="NCBI Taxonomy" id="2838701"/>
    <lineage>
        <taxon>Bacteria</taxon>
        <taxon>Bacillati</taxon>
        <taxon>Actinomycetota</taxon>
        <taxon>Actinomycetes</taxon>
        <taxon>Micrococcales</taxon>
        <taxon>Micrococcaceae</taxon>
        <taxon>Nesterenkonia</taxon>
    </lineage>
</organism>
<proteinExistence type="predicted"/>
<reference evidence="2" key="1">
    <citation type="journal article" date="2021" name="PeerJ">
        <title>Extensive microbial diversity within the chicken gut microbiome revealed by metagenomics and culture.</title>
        <authorList>
            <person name="Gilroy R."/>
            <person name="Ravi A."/>
            <person name="Getino M."/>
            <person name="Pursley I."/>
            <person name="Horton D.L."/>
            <person name="Alikhan N.F."/>
            <person name="Baker D."/>
            <person name="Gharbi K."/>
            <person name="Hall N."/>
            <person name="Watson M."/>
            <person name="Adriaenssens E.M."/>
            <person name="Foster-Nyarko E."/>
            <person name="Jarju S."/>
            <person name="Secka A."/>
            <person name="Antonio M."/>
            <person name="Oren A."/>
            <person name="Chaudhuri R.R."/>
            <person name="La Ragione R."/>
            <person name="Hildebrand F."/>
            <person name="Pallen M.J."/>
        </authorList>
    </citation>
    <scope>NUCLEOTIDE SEQUENCE</scope>
    <source>
        <strain evidence="2">ChiHejej3B27-3195</strain>
    </source>
</reference>
<gene>
    <name evidence="2" type="ORF">H9871_13300</name>
</gene>
<sequence length="151" mass="16124">MTVPPAEQRQGDVQSSLTTARKDAAERAPLGRAPLLLAALLLVVDVMLVTVFAATGNSTHRSGLDLVSILSTAWPFLVGLVVMSVLCRFWRRPDRLWPDGVLIVLGTVAVGMVLRAVSGSGGVQLSFVLVTLGVLSVMLLGRRALTPRIRK</sequence>
<keyword evidence="1" id="KW-0472">Membrane</keyword>
<evidence type="ECO:0000256" key="1">
    <source>
        <dbReference type="SAM" id="Phobius"/>
    </source>
</evidence>
<dbReference type="Pfam" id="PF11255">
    <property type="entry name" value="DUF3054"/>
    <property type="match status" value="1"/>
</dbReference>
<feature type="transmembrane region" description="Helical" evidence="1">
    <location>
        <begin position="96"/>
        <end position="117"/>
    </location>
</feature>
<feature type="transmembrane region" description="Helical" evidence="1">
    <location>
        <begin position="123"/>
        <end position="141"/>
    </location>
</feature>
<reference evidence="2" key="2">
    <citation type="submission" date="2021-04" db="EMBL/GenBank/DDBJ databases">
        <authorList>
            <person name="Gilroy R."/>
        </authorList>
    </citation>
    <scope>NUCLEOTIDE SEQUENCE</scope>
    <source>
        <strain evidence="2">ChiHejej3B27-3195</strain>
    </source>
</reference>
<dbReference type="InterPro" id="IPR021414">
    <property type="entry name" value="DUF3054"/>
</dbReference>